<keyword evidence="4" id="KW-1185">Reference proteome</keyword>
<reference evidence="4" key="1">
    <citation type="journal article" date="2017" name="Nat. Commun.">
        <title>The asparagus genome sheds light on the origin and evolution of a young Y chromosome.</title>
        <authorList>
            <person name="Harkess A."/>
            <person name="Zhou J."/>
            <person name="Xu C."/>
            <person name="Bowers J.E."/>
            <person name="Van der Hulst R."/>
            <person name="Ayyampalayam S."/>
            <person name="Mercati F."/>
            <person name="Riccardi P."/>
            <person name="McKain M.R."/>
            <person name="Kakrana A."/>
            <person name="Tang H."/>
            <person name="Ray J."/>
            <person name="Groenendijk J."/>
            <person name="Arikit S."/>
            <person name="Mathioni S.M."/>
            <person name="Nakano M."/>
            <person name="Shan H."/>
            <person name="Telgmann-Rauber A."/>
            <person name="Kanno A."/>
            <person name="Yue Z."/>
            <person name="Chen H."/>
            <person name="Li W."/>
            <person name="Chen Y."/>
            <person name="Xu X."/>
            <person name="Zhang Y."/>
            <person name="Luo S."/>
            <person name="Chen H."/>
            <person name="Gao J."/>
            <person name="Mao Z."/>
            <person name="Pires J.C."/>
            <person name="Luo M."/>
            <person name="Kudrna D."/>
            <person name="Wing R.A."/>
            <person name="Meyers B.C."/>
            <person name="Yi K."/>
            <person name="Kong H."/>
            <person name="Lavrijsen P."/>
            <person name="Sunseri F."/>
            <person name="Falavigna A."/>
            <person name="Ye Y."/>
            <person name="Leebens-Mack J.H."/>
            <person name="Chen G."/>
        </authorList>
    </citation>
    <scope>NUCLEOTIDE SEQUENCE [LARGE SCALE GENOMIC DNA]</scope>
    <source>
        <strain evidence="4">cv. DH0086</strain>
    </source>
</reference>
<dbReference type="Proteomes" id="UP000243459">
    <property type="component" value="Chromosome 7"/>
</dbReference>
<feature type="domain" description="Myb-like" evidence="2">
    <location>
        <begin position="77"/>
        <end position="126"/>
    </location>
</feature>
<dbReference type="PROSITE" id="PS50090">
    <property type="entry name" value="MYB_LIKE"/>
    <property type="match status" value="1"/>
</dbReference>
<evidence type="ECO:0000256" key="1">
    <source>
        <dbReference type="SAM" id="MobiDB-lite"/>
    </source>
</evidence>
<dbReference type="EMBL" id="CM007387">
    <property type="protein sequence ID" value="ONK65584.1"/>
    <property type="molecule type" value="Genomic_DNA"/>
</dbReference>
<name>A0A5P1EII7_ASPOF</name>
<dbReference type="InterPro" id="IPR001005">
    <property type="entry name" value="SANT/Myb"/>
</dbReference>
<evidence type="ECO:0000313" key="3">
    <source>
        <dbReference type="EMBL" id="ONK65584.1"/>
    </source>
</evidence>
<evidence type="ECO:0000259" key="2">
    <source>
        <dbReference type="PROSITE" id="PS50090"/>
    </source>
</evidence>
<organism evidence="3 4">
    <name type="scientific">Asparagus officinalis</name>
    <name type="common">Garden asparagus</name>
    <dbReference type="NCBI Taxonomy" id="4686"/>
    <lineage>
        <taxon>Eukaryota</taxon>
        <taxon>Viridiplantae</taxon>
        <taxon>Streptophyta</taxon>
        <taxon>Embryophyta</taxon>
        <taxon>Tracheophyta</taxon>
        <taxon>Spermatophyta</taxon>
        <taxon>Magnoliopsida</taxon>
        <taxon>Liliopsida</taxon>
        <taxon>Asparagales</taxon>
        <taxon>Asparagaceae</taxon>
        <taxon>Asparagoideae</taxon>
        <taxon>Asparagus</taxon>
    </lineage>
</organism>
<feature type="compositionally biased region" description="Low complexity" evidence="1">
    <location>
        <begin position="42"/>
        <end position="57"/>
    </location>
</feature>
<feature type="region of interest" description="Disordered" evidence="1">
    <location>
        <begin position="39"/>
        <end position="62"/>
    </location>
</feature>
<evidence type="ECO:0000313" key="4">
    <source>
        <dbReference type="Proteomes" id="UP000243459"/>
    </source>
</evidence>
<accession>A0A5P1EII7</accession>
<gene>
    <name evidence="3" type="ORF">A4U43_C07F38590</name>
</gene>
<proteinExistence type="predicted"/>
<dbReference type="AlphaFoldDB" id="A0A5P1EII7"/>
<dbReference type="Gramene" id="ONK65584">
    <property type="protein sequence ID" value="ONK65584"/>
    <property type="gene ID" value="A4U43_C07F38590"/>
</dbReference>
<sequence>MRFAVYRKEEGNGVSTNEEGGCSKNILGKKKKNAIEEVRDGNNVNEESISSSPNPSNDLHTRVKRKASVDAMKNIMGSNKKRKFWTTDEEDVMRKAVSEYGEGKVETDKELVSWNIWREMADRLKRQMEKHEGQGELVQWFHMSYEAYNHVSPDAFEV</sequence>
<protein>
    <recommendedName>
        <fullName evidence="2">Myb-like domain-containing protein</fullName>
    </recommendedName>
</protein>